<comment type="subunit">
    <text evidence="12 13">Monomer. Binds crRNA and tracrRNA.</text>
</comment>
<keyword evidence="7 13" id="KW-0460">Magnesium</keyword>
<dbReference type="Pfam" id="PF13395">
    <property type="entry name" value="HNH_4"/>
    <property type="match status" value="1"/>
</dbReference>
<evidence type="ECO:0000256" key="3">
    <source>
        <dbReference type="ARBA" id="ARBA00022722"/>
    </source>
</evidence>
<feature type="binding site" evidence="13">
    <location>
        <position position="774"/>
    </location>
    <ligand>
        <name>Mg(2+)</name>
        <dbReference type="ChEBI" id="CHEBI:18420"/>
        <label>1</label>
    </ligand>
</feature>
<keyword evidence="4 13" id="KW-0479">Metal-binding</keyword>
<dbReference type="EMBL" id="CP137624">
    <property type="protein sequence ID" value="WPK11245.1"/>
    <property type="molecule type" value="Genomic_DNA"/>
</dbReference>
<evidence type="ECO:0000256" key="4">
    <source>
        <dbReference type="ARBA" id="ARBA00022723"/>
    </source>
</evidence>
<evidence type="ECO:0000256" key="12">
    <source>
        <dbReference type="ARBA" id="ARBA00046380"/>
    </source>
</evidence>
<dbReference type="NCBIfam" id="TIGR01865">
    <property type="entry name" value="cas_Csn1"/>
    <property type="match status" value="1"/>
</dbReference>
<sequence>MKNYAIGLDIGTTSIGWVCLSDDYQVLQHNNRYAFGVHEFEEAQPASGRRLKRGTRRRYNRRKKRIQLLQQLFEEPVSKINSTFFTKDFSKHFWRNNNQFEERTLSGTLRELSVNTRMYPTMYHLRYDLMQTKEKMDIRLVYLALHHLVKYRGHFLQEGLRWAESGNVAKGEDTETLYELVDSYERFVQDEDSYLLDKIELSEMKNILLDNTKTKNDKVKFLVAKTNKKYEQLFKLLAGLESACSKLFPLSDNIDVYIKDKLKFSIISERFEEEVAKLTEEENEFIEAAVAVYQQFVLSDLLGDYTCVAEAKVADYQKFAQELKDLKYIVDKYAGEKTYRKLFITSKRAQTVYKQKHNLSVLSLFDQYLNSKKEGEKFQSEVKKLLKDAEKQVEQQDHGLIKKLIVTAEDGTLLRRQRDSQNAAIPYQNNVYEAEKILKNQQIHHPFITDEVIEKVKQIISFRIPYYIGPLDKSGKSEFAWLTRNNEQNITPWTFDESVNKEVTAEAFITKMTNKCTYLKKEDVLPKNSLLYQKFELLNELNSIQIRPLNEESNKKYRLDTECKQWLIENVFQKYQQVTHKILLQELKKSDWADLATHAIFGTQKSDKFASTLSSYKKLSDILPNEPEDIIEEIIKWLTVYNEKDIIHSRIQKVFPHITEEQIQKLCGIKMSGWGRLSRKVLMDIQVNDTDNVIDYMDAYSENFMELLSKTSLKKGIEQVNTKKTIHKIVYKDIEELAGSPALKRGIWRALKIIEELTSIFGEPTEIILEVAREDQKSSKSKSRKDIWEESVKGWIEHQAFCAKISSYPEDKFKDKRFWLYATQLGKCLYTGEAIDINELYSKKYEVDHIYPRSYVKDDSLDNLALVKTEVNQEKRSTKMPLEIISDSEKFKMKNEWQRLRDRKLISSRKLERLLKPKFEDADKEKFIQRQLVETRQIIQHVKDLLTERFEHTNIHSVKAGMVSKFRQTLEIPKIREYNNKHHAMDALLATLLVQFTKQQYGDNFLEFSFKAKERAKKWGRVVQNSRDFFVFEHFKKASFNSILTGKSIPAMLFMKEIFYELPWQTTKMTGNIEGAFHKETPLSPKANLNKEKLSNASVFVVDGMTKEGIWAIEYTMQKKKGTEKKLELFDFKVIDQSKYQNLSLDEVAKILVEREGKKFVLSAKLVKRFPKYQKIMWAGHPYYFISTVELRNAKQWCMKPLLFEQLQSKNLQNQPAEELKQLFSSLAADFLENYTIYNGRIPTKYKGFSNNVYAFMDRIVDFNSFKIGVDALHGLAAANAESPSLFGTSRLYNLSIDATTIEIINESITGLKYRKPKPLLYSRS</sequence>
<dbReference type="Pfam" id="PF16593">
    <property type="entry name" value="Cas9-BH"/>
    <property type="match status" value="1"/>
</dbReference>
<comment type="cofactor">
    <cofactor evidence="1 13">
        <name>Mg(2+)</name>
        <dbReference type="ChEBI" id="CHEBI:18420"/>
    </cofactor>
</comment>
<evidence type="ECO:0000256" key="1">
    <source>
        <dbReference type="ARBA" id="ARBA00001946"/>
    </source>
</evidence>
<dbReference type="PROSITE" id="PS51749">
    <property type="entry name" value="HNH_CAS9"/>
    <property type="match status" value="1"/>
</dbReference>
<dbReference type="Gene3D" id="1.10.30.50">
    <property type="match status" value="1"/>
</dbReference>
<dbReference type="InterPro" id="IPR003615">
    <property type="entry name" value="HNH_nuc"/>
</dbReference>
<feature type="active site" description="For RuvC-like nuclease domain" evidence="13">
    <location>
        <position position="9"/>
    </location>
</feature>
<dbReference type="HAMAP" id="MF_01480">
    <property type="entry name" value="Cas9"/>
    <property type="match status" value="1"/>
</dbReference>
<keyword evidence="5 13" id="KW-0255">Endonuclease</keyword>
<keyword evidence="6 13" id="KW-0378">Hydrolase</keyword>
<dbReference type="InterPro" id="IPR032239">
    <property type="entry name" value="Cas9-BH"/>
</dbReference>
<evidence type="ECO:0000256" key="6">
    <source>
        <dbReference type="ARBA" id="ARBA00022801"/>
    </source>
</evidence>
<evidence type="ECO:0000313" key="16">
    <source>
        <dbReference type="Proteomes" id="UP001322664"/>
    </source>
</evidence>
<dbReference type="Gene3D" id="3.30.420.10">
    <property type="entry name" value="Ribonuclease H-like superfamily/Ribonuclease H"/>
    <property type="match status" value="1"/>
</dbReference>
<feature type="active site" description="Proton acceptor for HNH nuclease domain" evidence="13">
    <location>
        <position position="849"/>
    </location>
</feature>
<evidence type="ECO:0000256" key="13">
    <source>
        <dbReference type="HAMAP-Rule" id="MF_01480"/>
    </source>
</evidence>
<keyword evidence="16" id="KW-1185">Reference proteome</keyword>
<dbReference type="InterPro" id="IPR036397">
    <property type="entry name" value="RNaseH_sf"/>
</dbReference>
<proteinExistence type="inferred from homology"/>
<dbReference type="InterPro" id="IPR055228">
    <property type="entry name" value="Cas9_RuvC"/>
</dbReference>
<dbReference type="Proteomes" id="UP001322664">
    <property type="component" value="Chromosome"/>
</dbReference>
<keyword evidence="10 13" id="KW-0238">DNA-binding</keyword>
<keyword evidence="3 13" id="KW-0540">Nuclease</keyword>
<accession>A0ABZ0RUS5</accession>
<feature type="binding site" evidence="13">
    <location>
        <position position="774"/>
    </location>
    <ligand>
        <name>Mg(2+)</name>
        <dbReference type="ChEBI" id="CHEBI:18420"/>
        <label>2</label>
    </ligand>
</feature>
<evidence type="ECO:0000256" key="7">
    <source>
        <dbReference type="ARBA" id="ARBA00022842"/>
    </source>
</evidence>
<evidence type="ECO:0000256" key="5">
    <source>
        <dbReference type="ARBA" id="ARBA00022759"/>
    </source>
</evidence>
<feature type="binding site" evidence="13">
    <location>
        <position position="770"/>
    </location>
    <ligand>
        <name>Mg(2+)</name>
        <dbReference type="ChEBI" id="CHEBI:18420"/>
        <label>1</label>
    </ligand>
</feature>
<evidence type="ECO:0000259" key="14">
    <source>
        <dbReference type="PROSITE" id="PS51749"/>
    </source>
</evidence>
<dbReference type="EC" id="3.1.-.-" evidence="13"/>
<dbReference type="RefSeq" id="WP_319836306.1">
    <property type="nucleotide sequence ID" value="NZ_CP137624.1"/>
</dbReference>
<dbReference type="Pfam" id="PF22702">
    <property type="entry name" value="Cas9_RuvC"/>
    <property type="match status" value="1"/>
</dbReference>
<comment type="domain">
    <text evidence="13">Has 2 endonuclease domains. The discontinuous RuvC-like domain cleaves the target DNA noncomplementary to crRNA while the HNH nuclease domain cleaves the target DNA complementary to crRNA.</text>
</comment>
<evidence type="ECO:0000256" key="8">
    <source>
        <dbReference type="ARBA" id="ARBA00022884"/>
    </source>
</evidence>
<dbReference type="Pfam" id="PF16592">
    <property type="entry name" value="Cas9_REC"/>
    <property type="match status" value="1"/>
</dbReference>
<keyword evidence="9 13" id="KW-0051">Antiviral defense</keyword>
<evidence type="ECO:0000256" key="10">
    <source>
        <dbReference type="ARBA" id="ARBA00023125"/>
    </source>
</evidence>
<dbReference type="InterPro" id="IPR028629">
    <property type="entry name" value="Cas9"/>
</dbReference>
<dbReference type="InterPro" id="IPR033114">
    <property type="entry name" value="HNH_CAS9"/>
</dbReference>
<dbReference type="InterPro" id="IPR032240">
    <property type="entry name" value="Cas9_REC"/>
</dbReference>
<name>A0ABZ0RUS5_9BACI</name>
<feature type="domain" description="HNH Cas9-type" evidence="14">
    <location>
        <begin position="773"/>
        <end position="932"/>
    </location>
</feature>
<comment type="similarity">
    <text evidence="13">Belongs to the CRISPR-associated Cas9 family.</text>
</comment>
<protein>
    <recommendedName>
        <fullName evidence="13">CRISPR-associated endonuclease Cas9</fullName>
        <ecNumber evidence="13">3.1.-.-</ecNumber>
    </recommendedName>
</protein>
<feature type="binding site" evidence="13">
    <location>
        <position position="9"/>
    </location>
    <ligand>
        <name>Mg(2+)</name>
        <dbReference type="ChEBI" id="CHEBI:18420"/>
        <label>2</label>
    </ligand>
</feature>
<evidence type="ECO:0000256" key="2">
    <source>
        <dbReference type="ARBA" id="ARBA00005244"/>
    </source>
</evidence>
<comment type="similarity">
    <text evidence="2">Belongs to the CRISPR-associated protein Cas9 family. Subtype II-A subfamily.</text>
</comment>
<reference evidence="15 16" key="1">
    <citation type="submission" date="2023-09" db="EMBL/GenBank/DDBJ databases">
        <authorList>
            <person name="Page C.A."/>
            <person name="Perez-Diaz I.M."/>
        </authorList>
    </citation>
    <scope>NUCLEOTIDE SEQUENCE [LARGE SCALE GENOMIC DNA]</scope>
    <source>
        <strain evidence="15 16">Ll15</strain>
    </source>
</reference>
<keyword evidence="8 13" id="KW-0694">RNA-binding</keyword>
<evidence type="ECO:0000256" key="9">
    <source>
        <dbReference type="ARBA" id="ARBA00023118"/>
    </source>
</evidence>
<dbReference type="GO" id="GO:0004519">
    <property type="term" value="F:endonuclease activity"/>
    <property type="evidence" value="ECO:0007669"/>
    <property type="project" value="UniProtKB-KW"/>
</dbReference>
<feature type="binding site" evidence="13">
    <location>
        <position position="9"/>
    </location>
    <ligand>
        <name>Mg(2+)</name>
        <dbReference type="ChEBI" id="CHEBI:18420"/>
        <label>1</label>
    </ligand>
</feature>
<evidence type="ECO:0000256" key="11">
    <source>
        <dbReference type="ARBA" id="ARBA00023211"/>
    </source>
</evidence>
<evidence type="ECO:0000313" key="15">
    <source>
        <dbReference type="EMBL" id="WPK11245.1"/>
    </source>
</evidence>
<keyword evidence="11" id="KW-0464">Manganese</keyword>
<feature type="binding site" evidence="13">
    <location>
        <position position="983"/>
    </location>
    <ligand>
        <name>Mg(2+)</name>
        <dbReference type="ChEBI" id="CHEBI:18420"/>
        <label>2</label>
    </ligand>
</feature>
<gene>
    <name evidence="13 15" type="primary">cas9</name>
    <name evidence="15" type="ORF">R6U77_15325</name>
</gene>
<organism evidence="15 16">
    <name type="scientific">Lysinibacillus louembei</name>
    <dbReference type="NCBI Taxonomy" id="1470088"/>
    <lineage>
        <taxon>Bacteria</taxon>
        <taxon>Bacillati</taxon>
        <taxon>Bacillota</taxon>
        <taxon>Bacilli</taxon>
        <taxon>Bacillales</taxon>
        <taxon>Bacillaceae</taxon>
        <taxon>Lysinibacillus</taxon>
    </lineage>
</organism>
<comment type="function">
    <text evidence="13">CRISPR (clustered regularly interspaced short palindromic repeat) is an adaptive immune system that provides protection against mobile genetic elements (viruses, transposable elements and conjugative plasmids). CRISPR clusters contain spacers, sequences complementary to antecedent mobile elements, and target invading nucleic acids. CRISPR clusters are transcribed and processed into CRISPR RNA (crRNA). In type II CRISPR systems correct processing of pre-crRNA requires a trans-encoded small RNA (tracrRNA), endogenous ribonuclease 3 (rnc) and this protein. The tracrRNA serves as a guide for ribonuclease 3-aided processing of pre-crRNA. Subsequently Cas9/crRNA/tracrRNA endonucleolytically cleaves linear or circular dsDNA target complementary to the spacer; Cas9 is inactive in the absence of the 2 guide RNAs (gRNA). Cas9 recognizes the protospacer adjacent motif (PAM) in the CRISPR repeat sequences to help distinguish self versus nonself, as targets within the bacterial CRISPR locus do not have PAMs. PAM recognition is also required for catalytic activity.</text>
</comment>